<dbReference type="Gene3D" id="3.30.70.1230">
    <property type="entry name" value="Nucleotide cyclase"/>
    <property type="match status" value="1"/>
</dbReference>
<evidence type="ECO:0000256" key="5">
    <source>
        <dbReference type="PROSITE-ProRule" id="PRU00339"/>
    </source>
</evidence>
<comment type="caution">
    <text evidence="7">The sequence shown here is derived from an EMBL/GenBank/DDBJ whole genome shotgun (WGS) entry which is preliminary data.</text>
</comment>
<dbReference type="SMART" id="SM00862">
    <property type="entry name" value="Trans_reg_C"/>
    <property type="match status" value="1"/>
</dbReference>
<evidence type="ECO:0000313" key="8">
    <source>
        <dbReference type="Proteomes" id="UP000648984"/>
    </source>
</evidence>
<keyword evidence="2" id="KW-0547">Nucleotide-binding</keyword>
<evidence type="ECO:0000256" key="4">
    <source>
        <dbReference type="ARBA" id="ARBA00023125"/>
    </source>
</evidence>
<dbReference type="SUPFAM" id="SSF48452">
    <property type="entry name" value="TPR-like"/>
    <property type="match status" value="3"/>
</dbReference>
<dbReference type="InterPro" id="IPR019734">
    <property type="entry name" value="TPR_rpt"/>
</dbReference>
<dbReference type="InterPro" id="IPR001867">
    <property type="entry name" value="OmpR/PhoB-type_DNA-bd"/>
</dbReference>
<dbReference type="InterPro" id="IPR005158">
    <property type="entry name" value="BTAD"/>
</dbReference>
<dbReference type="SUPFAM" id="SSF52540">
    <property type="entry name" value="P-loop containing nucleoside triphosphate hydrolases"/>
    <property type="match status" value="1"/>
</dbReference>
<proteinExistence type="inferred from homology"/>
<dbReference type="SUPFAM" id="SSF55073">
    <property type="entry name" value="Nucleotide cyclase"/>
    <property type="match status" value="1"/>
</dbReference>
<dbReference type="CDD" id="cd07302">
    <property type="entry name" value="CHD"/>
    <property type="match status" value="1"/>
</dbReference>
<sequence>MLKFIIPGGDRPVAALRLNLLGGFELLSGSGAPVSLPPRKAKALLAYLALGGSRPHARDKLAALLWADCGDAQARTSLRQALAAIRKSLGEDDCIVADTQTITTRPEALAVDAVEFERLVAEGTEGSLWRAVELYCGDLLEGFSVAAPGFEAWLGAQQEYLRHLAVDALARLAEGHAERGQIERAIAAATRLIAIDPLHEQIHRLLMGLYLKQGRQAAALKQYQLCREILQRELGVSPEAETERVHRDILQQRRAGVAPESAPVVPAVPDDAAPAAPPGAAGAQLREAVVMAVDLVGVDEAGGADEAESAHELLGRYRGRSDAIVEQYGGSVTSHIGGRLVAVFGAPIAHGNDGERCVRAALAIAQAVGGLAGAGAAPPQARIGIASGLVLAERQDGALFVTGEPLRLAMRIVEASAPGEVWVAARVRDALAACLDAEPLPDVPIQAGQRAARVWRVRRCGGPKPLPALPLVGRQAELHQLAGIAAACMSARRGHVVLIRGEAGIGKSCLLQECARLARAQGLRCHTVRVLDVAGEGDEDLIVQLLRSLLDLDASADPNALQAAIDRAGAGAALERHQQIVLHPTLGAPQPAELRALYDAMDREARQRATQALLCSLVQWASVQAPRLILVEDIHWATRETLAQLAALAAGARACPLLLMMSTREDADPIDAAWRAAARGASITAIDLAPLSEAEAREMAAHYPCADAALVRSCIERSQGNPLFLDQLLRNAEAGHGPLPGSVQSIVLARMDRLAPADREALQAASVLGQAFSLPALRCLAGGADEACARLAEQVLIRPEGEGFLFIHALVREGVYASLLKSRKRELHALAAQWYEGHDLALHAEHLDLAADPGAARAYVEAARAQAQKYQYERALRLAEHALALAGDAAMRFEATALRGRLLLDLGRVEEAVEAYRAAATLASTGAHERQALTGLAAALRICDRHREALSALARVLAIAGDPPSPGELAEIHLLRGNLYFPLGDRAACLAEHEQARAYAARSGSPQLEARALSGLGDAYYQRAQMLTAHRYFDRCIELCQQHGIRNVEAVNLAMRAATRLNRNELAEALEDARLASELAAQIGDLRAQMLAENLWCACLAYATDWQGAARHAELALEITRRLGAQRFEAEMLMYVGIARWHLDGPAQGEPILDRSYGLCVETGATAYFGPPILAALAAVTSDPGKRKAALDEGEALLAGGCVSHCHLLFYEYAIDIEIEQGDWPVVERYAGALEDYTRVEPMPWSDFLIRRARALARVGEGVRDASLVETLRALADEARRAGIKWRLGKLEQALQRLADGS</sequence>
<dbReference type="EMBL" id="WTVQ01000035">
    <property type="protein sequence ID" value="NMG76592.1"/>
    <property type="molecule type" value="Genomic_DNA"/>
</dbReference>
<keyword evidence="4" id="KW-0238">DNA-binding</keyword>
<keyword evidence="3" id="KW-0067">ATP-binding</keyword>
<evidence type="ECO:0000256" key="1">
    <source>
        <dbReference type="ARBA" id="ARBA00005820"/>
    </source>
</evidence>
<name>A0ABX1QGV6_9RHOO</name>
<dbReference type="PANTHER" id="PTHR16305">
    <property type="entry name" value="TESTICULAR SOLUBLE ADENYLYL CYCLASE"/>
    <property type="match status" value="1"/>
</dbReference>
<dbReference type="InterPro" id="IPR041664">
    <property type="entry name" value="AAA_16"/>
</dbReference>
<dbReference type="Proteomes" id="UP000648984">
    <property type="component" value="Unassembled WGS sequence"/>
</dbReference>
<dbReference type="SMART" id="SM01043">
    <property type="entry name" value="BTAD"/>
    <property type="match status" value="1"/>
</dbReference>
<organism evidence="7 8">
    <name type="scientific">Aromatoleum diolicum</name>
    <dbReference type="NCBI Taxonomy" id="75796"/>
    <lineage>
        <taxon>Bacteria</taxon>
        <taxon>Pseudomonadati</taxon>
        <taxon>Pseudomonadota</taxon>
        <taxon>Betaproteobacteria</taxon>
        <taxon>Rhodocyclales</taxon>
        <taxon>Rhodocyclaceae</taxon>
        <taxon>Aromatoleum</taxon>
    </lineage>
</organism>
<reference evidence="7 8" key="1">
    <citation type="submission" date="2019-12" db="EMBL/GenBank/DDBJ databases">
        <title>Comparative genomics gives insights into the taxonomy of the Azoarcus-Aromatoleum group and reveals separate origins of nif in the plant-associated Azoarcus and non-plant-associated Aromatoleum sub-groups.</title>
        <authorList>
            <person name="Lafos M."/>
            <person name="Maluk M."/>
            <person name="Batista M."/>
            <person name="Junghare M."/>
            <person name="Carmona M."/>
            <person name="Faoro H."/>
            <person name="Cruz L.M."/>
            <person name="Battistoni F."/>
            <person name="De Souza E."/>
            <person name="Pedrosa F."/>
            <person name="Chen W.-M."/>
            <person name="Poole P.S."/>
            <person name="Dixon R.A."/>
            <person name="James E.K."/>
        </authorList>
    </citation>
    <scope>NUCLEOTIDE SEQUENCE [LARGE SCALE GENOMIC DNA]</scope>
    <source>
        <strain evidence="7 8">22Lin</strain>
    </source>
</reference>
<protein>
    <submittedName>
        <fullName evidence="7">AAA family ATPase</fullName>
    </submittedName>
</protein>
<dbReference type="Gene3D" id="3.40.50.300">
    <property type="entry name" value="P-loop containing nucleotide triphosphate hydrolases"/>
    <property type="match status" value="1"/>
</dbReference>
<dbReference type="InterPro" id="IPR029787">
    <property type="entry name" value="Nucleotide_cyclase"/>
</dbReference>
<keyword evidence="5" id="KW-0802">TPR repeat</keyword>
<dbReference type="Gene3D" id="1.25.40.10">
    <property type="entry name" value="Tetratricopeptide repeat domain"/>
    <property type="match status" value="3"/>
</dbReference>
<dbReference type="PROSITE" id="PS50125">
    <property type="entry name" value="GUANYLATE_CYCLASE_2"/>
    <property type="match status" value="1"/>
</dbReference>
<evidence type="ECO:0000256" key="2">
    <source>
        <dbReference type="ARBA" id="ARBA00022741"/>
    </source>
</evidence>
<comment type="similarity">
    <text evidence="1">Belongs to the AfsR/DnrI/RedD regulatory family.</text>
</comment>
<feature type="repeat" description="TPR" evidence="5">
    <location>
        <begin position="1010"/>
        <end position="1043"/>
    </location>
</feature>
<dbReference type="InterPro" id="IPR036388">
    <property type="entry name" value="WH-like_DNA-bd_sf"/>
</dbReference>
<dbReference type="SMART" id="SM00028">
    <property type="entry name" value="TPR"/>
    <property type="match status" value="7"/>
</dbReference>
<evidence type="ECO:0000259" key="6">
    <source>
        <dbReference type="PROSITE" id="PS50125"/>
    </source>
</evidence>
<accession>A0ABX1QGV6</accession>
<dbReference type="InterPro" id="IPR011990">
    <property type="entry name" value="TPR-like_helical_dom_sf"/>
</dbReference>
<keyword evidence="8" id="KW-1185">Reference proteome</keyword>
<evidence type="ECO:0000313" key="7">
    <source>
        <dbReference type="EMBL" id="NMG76592.1"/>
    </source>
</evidence>
<feature type="domain" description="Guanylate cyclase" evidence="6">
    <location>
        <begin position="289"/>
        <end position="413"/>
    </location>
</feature>
<gene>
    <name evidence="7" type="ORF">GPA25_17665</name>
</gene>
<dbReference type="Pfam" id="PF13191">
    <property type="entry name" value="AAA_16"/>
    <property type="match status" value="1"/>
</dbReference>
<dbReference type="PANTHER" id="PTHR16305:SF28">
    <property type="entry name" value="GUANYLATE CYCLASE DOMAIN-CONTAINING PROTEIN"/>
    <property type="match status" value="1"/>
</dbReference>
<dbReference type="InterPro" id="IPR001054">
    <property type="entry name" value="A/G_cyclase"/>
</dbReference>
<evidence type="ECO:0000256" key="3">
    <source>
        <dbReference type="ARBA" id="ARBA00022840"/>
    </source>
</evidence>
<dbReference type="PROSITE" id="PS50005">
    <property type="entry name" value="TPR"/>
    <property type="match status" value="1"/>
</dbReference>
<dbReference type="InterPro" id="IPR016032">
    <property type="entry name" value="Sig_transdc_resp-reg_C-effctor"/>
</dbReference>
<dbReference type="SUPFAM" id="SSF46894">
    <property type="entry name" value="C-terminal effector domain of the bipartite response regulators"/>
    <property type="match status" value="1"/>
</dbReference>
<dbReference type="InterPro" id="IPR027417">
    <property type="entry name" value="P-loop_NTPase"/>
</dbReference>
<dbReference type="Gene3D" id="1.10.10.10">
    <property type="entry name" value="Winged helix-like DNA-binding domain superfamily/Winged helix DNA-binding domain"/>
    <property type="match status" value="1"/>
</dbReference>
<dbReference type="Pfam" id="PF03704">
    <property type="entry name" value="BTAD"/>
    <property type="match status" value="1"/>
</dbReference>